<feature type="domain" description="Enoyl reductase (ER)" evidence="5">
    <location>
        <begin position="9"/>
        <end position="327"/>
    </location>
</feature>
<proteinExistence type="predicted"/>
<keyword evidence="4" id="KW-0560">Oxidoreductase</keyword>
<keyword evidence="2" id="KW-0479">Metal-binding</keyword>
<accession>A0A3P1WZH6</accession>
<reference evidence="6 7" key="1">
    <citation type="submission" date="2018-11" db="EMBL/GenBank/DDBJ databases">
        <title>Genomes From Bacteria Associated with the Canine Oral Cavity: a Test Case for Automated Genome-Based Taxonomic Assignment.</title>
        <authorList>
            <person name="Coil D.A."/>
            <person name="Jospin G."/>
            <person name="Darling A.E."/>
            <person name="Wallis C."/>
            <person name="Davis I.J."/>
            <person name="Harris S."/>
            <person name="Eisen J.A."/>
            <person name="Holcombe L.J."/>
            <person name="O'Flynn C."/>
        </authorList>
    </citation>
    <scope>NUCLEOTIDE SEQUENCE [LARGE SCALE GENOMIC DNA]</scope>
    <source>
        <strain evidence="6 7">OH2822_COT-296</strain>
    </source>
</reference>
<keyword evidence="3" id="KW-0862">Zinc</keyword>
<dbReference type="Gene3D" id="3.40.50.720">
    <property type="entry name" value="NAD(P)-binding Rossmann-like Domain"/>
    <property type="match status" value="1"/>
</dbReference>
<dbReference type="InterPro" id="IPR031640">
    <property type="entry name" value="Glu_dehyd_C"/>
</dbReference>
<dbReference type="Pfam" id="PF16912">
    <property type="entry name" value="Glu_dehyd_C"/>
    <property type="match status" value="1"/>
</dbReference>
<evidence type="ECO:0000313" key="6">
    <source>
        <dbReference type="EMBL" id="RRD51087.1"/>
    </source>
</evidence>
<dbReference type="Proteomes" id="UP000280935">
    <property type="component" value="Unassembled WGS sequence"/>
</dbReference>
<dbReference type="EMBL" id="RQYT01000002">
    <property type="protein sequence ID" value="RRD51087.1"/>
    <property type="molecule type" value="Genomic_DNA"/>
</dbReference>
<organism evidence="6 7">
    <name type="scientific">Arachnia propionica</name>
    <dbReference type="NCBI Taxonomy" id="1750"/>
    <lineage>
        <taxon>Bacteria</taxon>
        <taxon>Bacillati</taxon>
        <taxon>Actinomycetota</taxon>
        <taxon>Actinomycetes</taxon>
        <taxon>Propionibacteriales</taxon>
        <taxon>Propionibacteriaceae</taxon>
        <taxon>Arachnia</taxon>
    </lineage>
</organism>
<protein>
    <submittedName>
        <fullName evidence="6">Alcohol dehydrogenase</fullName>
    </submittedName>
</protein>
<dbReference type="AlphaFoldDB" id="A0A3P1WZH6"/>
<sequence length="335" mass="35253">MRAAVLTEGAHCEIRDVPAPVPGPGEIRIQVAAAGICGTDHSIRVGQFPSARGRPLIMGHEFSGTVDAVGPGTGGFAPGDRVAADPNFFCRVCEWCARGAPNLCVAWGAVGLTAPGALAELVCIPAAGAVHLPDDVSFTAGALIEPLSCVLHAFDYAGLRPDSTTLIVGAGMLGLSSLIVARSRGHRVHVIEPHAPRRRRALDLGAEQAVAPGESLNVTEFDVVIEATGVGEAVVDALCRLRTRGTFLQLGATSPEVEVAIRPFDVFQRELRIIGSFSVADRYPEAADVIRDVADEFESLVTHTFPLEEFEVAMATMTTPEAVKIHITPNETGAK</sequence>
<name>A0A3P1WZH6_9ACTN</name>
<dbReference type="PANTHER" id="PTHR43401">
    <property type="entry name" value="L-THREONINE 3-DEHYDROGENASE"/>
    <property type="match status" value="1"/>
</dbReference>
<dbReference type="SUPFAM" id="SSF51735">
    <property type="entry name" value="NAD(P)-binding Rossmann-fold domains"/>
    <property type="match status" value="1"/>
</dbReference>
<dbReference type="PANTHER" id="PTHR43401:SF2">
    <property type="entry name" value="L-THREONINE 3-DEHYDROGENASE"/>
    <property type="match status" value="1"/>
</dbReference>
<dbReference type="InterPro" id="IPR011032">
    <property type="entry name" value="GroES-like_sf"/>
</dbReference>
<dbReference type="OrthoDB" id="9797931at2"/>
<evidence type="ECO:0000259" key="5">
    <source>
        <dbReference type="SMART" id="SM00829"/>
    </source>
</evidence>
<dbReference type="SUPFAM" id="SSF50129">
    <property type="entry name" value="GroES-like"/>
    <property type="match status" value="1"/>
</dbReference>
<dbReference type="InterPro" id="IPR036291">
    <property type="entry name" value="NAD(P)-bd_dom_sf"/>
</dbReference>
<evidence type="ECO:0000256" key="3">
    <source>
        <dbReference type="ARBA" id="ARBA00022833"/>
    </source>
</evidence>
<dbReference type="GO" id="GO:0016491">
    <property type="term" value="F:oxidoreductase activity"/>
    <property type="evidence" value="ECO:0007669"/>
    <property type="project" value="UniProtKB-KW"/>
</dbReference>
<dbReference type="GO" id="GO:0046872">
    <property type="term" value="F:metal ion binding"/>
    <property type="evidence" value="ECO:0007669"/>
    <property type="project" value="UniProtKB-KW"/>
</dbReference>
<dbReference type="InterPro" id="IPR020843">
    <property type="entry name" value="ER"/>
</dbReference>
<dbReference type="InterPro" id="IPR013154">
    <property type="entry name" value="ADH-like_N"/>
</dbReference>
<gene>
    <name evidence="6" type="ORF">EII35_01395</name>
</gene>
<dbReference type="RefSeq" id="WP_125226680.1">
    <property type="nucleotide sequence ID" value="NZ_RQYT01000002.1"/>
</dbReference>
<comment type="cofactor">
    <cofactor evidence="1">
        <name>Zn(2+)</name>
        <dbReference type="ChEBI" id="CHEBI:29105"/>
    </cofactor>
</comment>
<comment type="caution">
    <text evidence="6">The sequence shown here is derived from an EMBL/GenBank/DDBJ whole genome shotgun (WGS) entry which is preliminary data.</text>
</comment>
<evidence type="ECO:0000313" key="7">
    <source>
        <dbReference type="Proteomes" id="UP000280935"/>
    </source>
</evidence>
<dbReference type="Pfam" id="PF08240">
    <property type="entry name" value="ADH_N"/>
    <property type="match status" value="1"/>
</dbReference>
<dbReference type="Gene3D" id="3.90.180.10">
    <property type="entry name" value="Medium-chain alcohol dehydrogenases, catalytic domain"/>
    <property type="match status" value="1"/>
</dbReference>
<dbReference type="SMART" id="SM00829">
    <property type="entry name" value="PKS_ER"/>
    <property type="match status" value="1"/>
</dbReference>
<evidence type="ECO:0000256" key="1">
    <source>
        <dbReference type="ARBA" id="ARBA00001947"/>
    </source>
</evidence>
<evidence type="ECO:0000256" key="4">
    <source>
        <dbReference type="ARBA" id="ARBA00023002"/>
    </source>
</evidence>
<dbReference type="InterPro" id="IPR050129">
    <property type="entry name" value="Zn_alcohol_dh"/>
</dbReference>
<evidence type="ECO:0000256" key="2">
    <source>
        <dbReference type="ARBA" id="ARBA00022723"/>
    </source>
</evidence>